<feature type="domain" description="Potassium channel" evidence="9">
    <location>
        <begin position="63"/>
        <end position="96"/>
    </location>
</feature>
<reference evidence="10" key="1">
    <citation type="submission" date="2021-06" db="EMBL/GenBank/DDBJ databases">
        <authorList>
            <person name="Hodson N. C."/>
            <person name="Mongue J. A."/>
            <person name="Jaron S. K."/>
        </authorList>
    </citation>
    <scope>NUCLEOTIDE SEQUENCE</scope>
</reference>
<dbReference type="PANTHER" id="PTHR11003">
    <property type="entry name" value="POTASSIUM CHANNEL, SUBFAMILY K"/>
    <property type="match status" value="1"/>
</dbReference>
<dbReference type="OrthoDB" id="297496at2759"/>
<comment type="subcellular location">
    <subcellularLocation>
        <location evidence="1">Membrane</location>
        <topology evidence="1">Multi-pass membrane protein</topology>
    </subcellularLocation>
</comment>
<evidence type="ECO:0000256" key="3">
    <source>
        <dbReference type="ARBA" id="ARBA00022692"/>
    </source>
</evidence>
<keyword evidence="2" id="KW-0813">Transport</keyword>
<dbReference type="AlphaFoldDB" id="A0A8J2PSW9"/>
<dbReference type="GO" id="GO:0015271">
    <property type="term" value="F:outward rectifier potassium channel activity"/>
    <property type="evidence" value="ECO:0007669"/>
    <property type="project" value="TreeGrafter"/>
</dbReference>
<dbReference type="Proteomes" id="UP000708208">
    <property type="component" value="Unassembled WGS sequence"/>
</dbReference>
<keyword evidence="5" id="KW-0406">Ion transport</keyword>
<evidence type="ECO:0000256" key="1">
    <source>
        <dbReference type="ARBA" id="ARBA00004141"/>
    </source>
</evidence>
<dbReference type="GO" id="GO:0022841">
    <property type="term" value="F:potassium ion leak channel activity"/>
    <property type="evidence" value="ECO:0007669"/>
    <property type="project" value="TreeGrafter"/>
</dbReference>
<dbReference type="GO" id="GO:0005886">
    <property type="term" value="C:plasma membrane"/>
    <property type="evidence" value="ECO:0007669"/>
    <property type="project" value="TreeGrafter"/>
</dbReference>
<evidence type="ECO:0000259" key="9">
    <source>
        <dbReference type="Pfam" id="PF07885"/>
    </source>
</evidence>
<keyword evidence="7" id="KW-0407">Ion channel</keyword>
<evidence type="ECO:0000256" key="6">
    <source>
        <dbReference type="ARBA" id="ARBA00023136"/>
    </source>
</evidence>
<keyword evidence="6 8" id="KW-0472">Membrane</keyword>
<gene>
    <name evidence="10" type="ORF">AFUS01_LOCUS42021</name>
</gene>
<accession>A0A8J2PSW9</accession>
<dbReference type="Pfam" id="PF07885">
    <property type="entry name" value="Ion_trans_2"/>
    <property type="match status" value="1"/>
</dbReference>
<evidence type="ECO:0000256" key="8">
    <source>
        <dbReference type="SAM" id="Phobius"/>
    </source>
</evidence>
<organism evidence="10 11">
    <name type="scientific">Allacma fusca</name>
    <dbReference type="NCBI Taxonomy" id="39272"/>
    <lineage>
        <taxon>Eukaryota</taxon>
        <taxon>Metazoa</taxon>
        <taxon>Ecdysozoa</taxon>
        <taxon>Arthropoda</taxon>
        <taxon>Hexapoda</taxon>
        <taxon>Collembola</taxon>
        <taxon>Symphypleona</taxon>
        <taxon>Sminthuridae</taxon>
        <taxon>Allacma</taxon>
    </lineage>
</organism>
<dbReference type="InterPro" id="IPR013099">
    <property type="entry name" value="K_chnl_dom"/>
</dbReference>
<evidence type="ECO:0000313" key="11">
    <source>
        <dbReference type="Proteomes" id="UP000708208"/>
    </source>
</evidence>
<proteinExistence type="predicted"/>
<protein>
    <recommendedName>
        <fullName evidence="9">Potassium channel domain-containing protein</fullName>
    </recommendedName>
</protein>
<dbReference type="EMBL" id="CAJVCH010564506">
    <property type="protein sequence ID" value="CAG7832334.1"/>
    <property type="molecule type" value="Genomic_DNA"/>
</dbReference>
<sequence>MKRQNVRTLSLIVCTFTYLLVGAAIFDSLESETEKRQNEALFDLEEVVRYRYNISATDYRILEMVILKSVPQKAGQSQWKFTGAFYYATTVLTTIGKTCFFLLLLFL</sequence>
<evidence type="ECO:0000256" key="2">
    <source>
        <dbReference type="ARBA" id="ARBA00022448"/>
    </source>
</evidence>
<keyword evidence="3 8" id="KW-0812">Transmembrane</keyword>
<keyword evidence="4 8" id="KW-1133">Transmembrane helix</keyword>
<dbReference type="GO" id="GO:0030322">
    <property type="term" value="P:stabilization of membrane potential"/>
    <property type="evidence" value="ECO:0007669"/>
    <property type="project" value="TreeGrafter"/>
</dbReference>
<dbReference type="InterPro" id="IPR003280">
    <property type="entry name" value="2pore_dom_K_chnl"/>
</dbReference>
<evidence type="ECO:0000256" key="7">
    <source>
        <dbReference type="ARBA" id="ARBA00023303"/>
    </source>
</evidence>
<evidence type="ECO:0000256" key="4">
    <source>
        <dbReference type="ARBA" id="ARBA00022989"/>
    </source>
</evidence>
<evidence type="ECO:0000313" key="10">
    <source>
        <dbReference type="EMBL" id="CAG7832334.1"/>
    </source>
</evidence>
<evidence type="ECO:0000256" key="5">
    <source>
        <dbReference type="ARBA" id="ARBA00023065"/>
    </source>
</evidence>
<feature type="transmembrane region" description="Helical" evidence="8">
    <location>
        <begin position="84"/>
        <end position="106"/>
    </location>
</feature>
<name>A0A8J2PSW9_9HEXA</name>
<keyword evidence="11" id="KW-1185">Reference proteome</keyword>
<dbReference type="PANTHER" id="PTHR11003:SF326">
    <property type="entry name" value="ACID-SENSITIVE TWO PORE DOMAIN K+ CHANNEL DTASK-6"/>
    <property type="match status" value="1"/>
</dbReference>
<comment type="caution">
    <text evidence="10">The sequence shown here is derived from an EMBL/GenBank/DDBJ whole genome shotgun (WGS) entry which is preliminary data.</text>
</comment>